<dbReference type="Proteomes" id="UP000777784">
    <property type="component" value="Unassembled WGS sequence"/>
</dbReference>
<evidence type="ECO:0000313" key="2">
    <source>
        <dbReference type="Proteomes" id="UP000777784"/>
    </source>
</evidence>
<gene>
    <name evidence="1" type="ORF">KJ970_13200</name>
</gene>
<accession>A0A948W7P9</accession>
<dbReference type="EMBL" id="JAHJDP010000077">
    <property type="protein sequence ID" value="MBU2691871.1"/>
    <property type="molecule type" value="Genomic_DNA"/>
</dbReference>
<reference evidence="1" key="1">
    <citation type="submission" date="2021-05" db="EMBL/GenBank/DDBJ databases">
        <title>Energy efficiency and biological interactions define the core microbiome of deep oligotrophic groundwater.</title>
        <authorList>
            <person name="Mehrshad M."/>
            <person name="Lopez-Fernandez M."/>
            <person name="Bell E."/>
            <person name="Bernier-Latmani R."/>
            <person name="Bertilsson S."/>
            <person name="Dopson M."/>
        </authorList>
    </citation>
    <scope>NUCLEOTIDE SEQUENCE</scope>
    <source>
        <strain evidence="1">Modern_marine.mb.64</strain>
    </source>
</reference>
<organism evidence="1 2">
    <name type="scientific">Eiseniibacteriota bacterium</name>
    <dbReference type="NCBI Taxonomy" id="2212470"/>
    <lineage>
        <taxon>Bacteria</taxon>
        <taxon>Candidatus Eiseniibacteriota</taxon>
    </lineage>
</organism>
<name>A0A948W7P9_UNCEI</name>
<protein>
    <submittedName>
        <fullName evidence="1">Uncharacterized protein</fullName>
    </submittedName>
</protein>
<dbReference type="Gene3D" id="2.40.10.180">
    <property type="entry name" value="Phage tail proteins"/>
    <property type="match status" value="1"/>
</dbReference>
<proteinExistence type="predicted"/>
<dbReference type="InterPro" id="IPR053734">
    <property type="entry name" value="Phage_Head-Tail_Connect_sf"/>
</dbReference>
<comment type="caution">
    <text evidence="1">The sequence shown here is derived from an EMBL/GenBank/DDBJ whole genome shotgun (WGS) entry which is preliminary data.</text>
</comment>
<evidence type="ECO:0000313" key="1">
    <source>
        <dbReference type="EMBL" id="MBU2691871.1"/>
    </source>
</evidence>
<sequence length="325" mass="35076">MPMEENLRQFYNESDGFAVPVIINGITLSGIARKTSVSALKTEGYRPSVLCPSEDLPSLILHGDSATVKGLGFFVIGIEPDGTGQTLLQLEENATPNTKMVSISGPAVVSAGFLDQEYIVQPNWEYDPPGYQGRVGDEARIRGAGEEEGYDAHAILTIYRIFGDGNQIPADAVISEAEIWVTAKGTAYGTAPAWIAYPVLKDAEAMGEPLPILPNGTPTPGSSWKVYKYEGPGPLIPPYQWDTWGCLNGARDYDFGNPIGSGNGLPAGRSIILSGAALITFLNLLKPEDATRKSIIFHNSEEGGPVEFYATGEKRPYLRIKYTET</sequence>
<dbReference type="AlphaFoldDB" id="A0A948W7P9"/>